<evidence type="ECO:0000256" key="4">
    <source>
        <dbReference type="ARBA" id="ARBA00029351"/>
    </source>
</evidence>
<feature type="transmembrane region" description="Helical" evidence="7">
    <location>
        <begin position="341"/>
        <end position="362"/>
    </location>
</feature>
<feature type="transmembrane region" description="Helical" evidence="7">
    <location>
        <begin position="152"/>
        <end position="172"/>
    </location>
</feature>
<keyword evidence="7" id="KW-0812">Transmembrane</keyword>
<evidence type="ECO:0000256" key="7">
    <source>
        <dbReference type="SAM" id="Phobius"/>
    </source>
</evidence>
<feature type="region of interest" description="Disordered" evidence="6">
    <location>
        <begin position="544"/>
        <end position="569"/>
    </location>
</feature>
<evidence type="ECO:0000259" key="8">
    <source>
        <dbReference type="PROSITE" id="PS51002"/>
    </source>
</evidence>
<evidence type="ECO:0000313" key="10">
    <source>
        <dbReference type="Proteomes" id="UP001316184"/>
    </source>
</evidence>
<accession>A0ABY5MCZ3</accession>
<dbReference type="SUPFAM" id="SSF81342">
    <property type="entry name" value="Transmembrane di-heme cytochromes"/>
    <property type="match status" value="1"/>
</dbReference>
<comment type="catalytic activity">
    <reaction evidence="4">
        <text>a quinol + 2 Fe(III)-[cytochrome c](out) = a quinone + 2 Fe(II)-[cytochrome c](out) + 2 H(+)(out)</text>
        <dbReference type="Rhea" id="RHEA:11484"/>
        <dbReference type="Rhea" id="RHEA-COMP:10350"/>
        <dbReference type="Rhea" id="RHEA-COMP:14399"/>
        <dbReference type="ChEBI" id="CHEBI:15378"/>
        <dbReference type="ChEBI" id="CHEBI:24646"/>
        <dbReference type="ChEBI" id="CHEBI:29033"/>
        <dbReference type="ChEBI" id="CHEBI:29034"/>
        <dbReference type="ChEBI" id="CHEBI:132124"/>
        <dbReference type="EC" id="7.1.1.8"/>
    </reaction>
</comment>
<keyword evidence="7" id="KW-1133">Transmembrane helix</keyword>
<name>A0ABY5MCZ3_9ACTN</name>
<proteinExistence type="predicted"/>
<evidence type="ECO:0000313" key="9">
    <source>
        <dbReference type="EMBL" id="UUP15006.1"/>
    </source>
</evidence>
<keyword evidence="10" id="KW-1185">Reference proteome</keyword>
<dbReference type="Proteomes" id="UP001316184">
    <property type="component" value="Chromosome"/>
</dbReference>
<feature type="transmembrane region" description="Helical" evidence="7">
    <location>
        <begin position="218"/>
        <end position="242"/>
    </location>
</feature>
<dbReference type="InterPro" id="IPR016174">
    <property type="entry name" value="Di-haem_cyt_TM"/>
</dbReference>
<feature type="transmembrane region" description="Helical" evidence="7">
    <location>
        <begin position="49"/>
        <end position="75"/>
    </location>
</feature>
<comment type="cofactor">
    <cofactor evidence="1">
        <name>heme</name>
        <dbReference type="ChEBI" id="CHEBI:30413"/>
    </cofactor>
</comment>
<keyword evidence="7" id="KW-0472">Membrane</keyword>
<dbReference type="RefSeq" id="WP_232399045.1">
    <property type="nucleotide sequence ID" value="NZ_CP102173.1"/>
</dbReference>
<feature type="transmembrane region" description="Helical" evidence="7">
    <location>
        <begin position="271"/>
        <end position="291"/>
    </location>
</feature>
<feature type="domain" description="Cytochrome b/b6 N-terminal region profile" evidence="8">
    <location>
        <begin position="23"/>
        <end position="249"/>
    </location>
</feature>
<evidence type="ECO:0000256" key="5">
    <source>
        <dbReference type="ARBA" id="ARBA00029568"/>
    </source>
</evidence>
<organism evidence="9 10">
    <name type="scientific">Aeromicrobium wangtongii</name>
    <dbReference type="NCBI Taxonomy" id="2969247"/>
    <lineage>
        <taxon>Bacteria</taxon>
        <taxon>Bacillati</taxon>
        <taxon>Actinomycetota</taxon>
        <taxon>Actinomycetes</taxon>
        <taxon>Propionibacteriales</taxon>
        <taxon>Nocardioidaceae</taxon>
        <taxon>Aeromicrobium</taxon>
    </lineage>
</organism>
<evidence type="ECO:0000256" key="1">
    <source>
        <dbReference type="ARBA" id="ARBA00001971"/>
    </source>
</evidence>
<feature type="transmembrane region" description="Helical" evidence="7">
    <location>
        <begin position="119"/>
        <end position="140"/>
    </location>
</feature>
<evidence type="ECO:0000256" key="6">
    <source>
        <dbReference type="SAM" id="MobiDB-lite"/>
    </source>
</evidence>
<dbReference type="PANTHER" id="PTHR19271:SF16">
    <property type="entry name" value="CYTOCHROME B"/>
    <property type="match status" value="1"/>
</dbReference>
<gene>
    <name evidence="9" type="ORF">NQV15_06755</name>
</gene>
<dbReference type="Pfam" id="PF13631">
    <property type="entry name" value="Cytochrom_B_N_2"/>
    <property type="match status" value="1"/>
</dbReference>
<dbReference type="PANTHER" id="PTHR19271">
    <property type="entry name" value="CYTOCHROME B"/>
    <property type="match status" value="1"/>
</dbReference>
<protein>
    <recommendedName>
        <fullName evidence="3">Cytochrome bc1 complex cytochrome b subunit</fullName>
        <ecNumber evidence="2">7.1.1.8</ecNumber>
    </recommendedName>
    <alternativeName>
        <fullName evidence="5">Cytochrome bc1 reductase complex subunit QcrB</fullName>
    </alternativeName>
</protein>
<dbReference type="PROSITE" id="PS51002">
    <property type="entry name" value="CYTB_NTER"/>
    <property type="match status" value="1"/>
</dbReference>
<dbReference type="InterPro" id="IPR027387">
    <property type="entry name" value="Cytb/b6-like_sf"/>
</dbReference>
<dbReference type="InterPro" id="IPR005797">
    <property type="entry name" value="Cyt_b/b6_N"/>
</dbReference>
<sequence>MSTTEQEYTPIQETGVGKKAAGPVGWLDDRLGLAGVAKKNLRKVFPEHWSFMLGEIALWSFVVLLVTGVFLTFWFQPSMAEVEYHGSYLPFNGLEMSQAYKSTLDISFDIRGGLLIRQIHHWAAALFVASMMVHMLRVFFTGAYRKPREINWLIGVGLLSLGMVEGFAGYSLPDDLLSGTGLRFVDGLIRSIPLVGSYLEFFIFGGEFPGDEIIPRLYMAHILLIPALLLGLIGAHMLLLVYHKHTQWPGPGRTENNVVGYPMLPVYAAKAGGFFFVVFGFTALMGALLQINPVWAYGPYNPSEVTAGSQPDWYMGFSEGVVRLMPGLESTFLGFTWSWNVFIPGVGGLTLLFVSLALWPFIEQWITGDKREHHLLERPRNAPVRTALGVAAMTAYGVGWAAGGNDIIATQLHMDIYVLTEIFRIAFFVAPVIAFIVTKRICIGLQRADNNRLLHGYETGVIERSPDGGFSERHAPLPIAEQYTLTARDRVPVLEAPAETDKNGVAAPHSRKAKLRARLREFYYRDTVDKPSIEEVHHAEEHLAEHDGHPVELGDEFQGVSETGIPRVH</sequence>
<dbReference type="EC" id="7.1.1.8" evidence="2"/>
<dbReference type="EMBL" id="CP102173">
    <property type="protein sequence ID" value="UUP15006.1"/>
    <property type="molecule type" value="Genomic_DNA"/>
</dbReference>
<evidence type="ECO:0000256" key="2">
    <source>
        <dbReference type="ARBA" id="ARBA00012951"/>
    </source>
</evidence>
<reference evidence="9 10" key="1">
    <citation type="submission" date="2022-08" db="EMBL/GenBank/DDBJ databases">
        <title>novel species in genus Aeromicrobium.</title>
        <authorList>
            <person name="Ye L."/>
        </authorList>
    </citation>
    <scope>NUCLEOTIDE SEQUENCE [LARGE SCALE GENOMIC DNA]</scope>
    <source>
        <strain evidence="10">zg-Y1379</strain>
    </source>
</reference>
<feature type="transmembrane region" description="Helical" evidence="7">
    <location>
        <begin position="422"/>
        <end position="442"/>
    </location>
</feature>
<dbReference type="Gene3D" id="1.20.810.10">
    <property type="entry name" value="Cytochrome Bc1 Complex, Chain C"/>
    <property type="match status" value="1"/>
</dbReference>
<evidence type="ECO:0000256" key="3">
    <source>
        <dbReference type="ARBA" id="ARBA00016116"/>
    </source>
</evidence>
<feature type="transmembrane region" description="Helical" evidence="7">
    <location>
        <begin position="382"/>
        <end position="402"/>
    </location>
</feature>